<reference evidence="1" key="2">
    <citation type="journal article" date="2023" name="Proc. Natl. Acad. Sci. U.S.A.">
        <title>A global phylogenomic analysis of the shiitake genus Lentinula.</title>
        <authorList>
            <person name="Sierra-Patev S."/>
            <person name="Min B."/>
            <person name="Naranjo-Ortiz M."/>
            <person name="Looney B."/>
            <person name="Konkel Z."/>
            <person name="Slot J.C."/>
            <person name="Sakamoto Y."/>
            <person name="Steenwyk J.L."/>
            <person name="Rokas A."/>
            <person name="Carro J."/>
            <person name="Camarero S."/>
            <person name="Ferreira P."/>
            <person name="Molpeceres G."/>
            <person name="Ruiz-Duenas F.J."/>
            <person name="Serrano A."/>
            <person name="Henrissat B."/>
            <person name="Drula E."/>
            <person name="Hughes K.W."/>
            <person name="Mata J.L."/>
            <person name="Ishikawa N.K."/>
            <person name="Vargas-Isla R."/>
            <person name="Ushijima S."/>
            <person name="Smith C.A."/>
            <person name="Donoghue J."/>
            <person name="Ahrendt S."/>
            <person name="Andreopoulos W."/>
            <person name="He G."/>
            <person name="LaButti K."/>
            <person name="Lipzen A."/>
            <person name="Ng V."/>
            <person name="Riley R."/>
            <person name="Sandor L."/>
            <person name="Barry K."/>
            <person name="Martinez A.T."/>
            <person name="Xiao Y."/>
            <person name="Gibbons J.G."/>
            <person name="Terashima K."/>
            <person name="Grigoriev I.V."/>
            <person name="Hibbett D."/>
        </authorList>
    </citation>
    <scope>NUCLEOTIDE SEQUENCE</scope>
    <source>
        <strain evidence="1">Sp2 HRB7682 ss15</strain>
    </source>
</reference>
<reference evidence="1" key="1">
    <citation type="submission" date="2022-08" db="EMBL/GenBank/DDBJ databases">
        <authorList>
            <consortium name="DOE Joint Genome Institute"/>
            <person name="Min B."/>
            <person name="Riley R."/>
            <person name="Sierra-Patev S."/>
            <person name="Naranjo-Ortiz M."/>
            <person name="Looney B."/>
            <person name="Konkel Z."/>
            <person name="Slot J.C."/>
            <person name="Sakamoto Y."/>
            <person name="Steenwyk J.L."/>
            <person name="Rokas A."/>
            <person name="Carro J."/>
            <person name="Camarero S."/>
            <person name="Ferreira P."/>
            <person name="Molpeceres G."/>
            <person name="Ruiz-Duenas F.J."/>
            <person name="Serrano A."/>
            <person name="Henrissat B."/>
            <person name="Drula E."/>
            <person name="Hughes K.W."/>
            <person name="Mata J.L."/>
            <person name="Ishikawa N.K."/>
            <person name="Vargas-Isla R."/>
            <person name="Ushijima S."/>
            <person name="Smith C.A."/>
            <person name="Ahrendt S."/>
            <person name="Andreopoulos W."/>
            <person name="He G."/>
            <person name="Labutti K."/>
            <person name="Lipzen A."/>
            <person name="Ng V."/>
            <person name="Sandor L."/>
            <person name="Barry K."/>
            <person name="Martinez A.T."/>
            <person name="Xiao Y."/>
            <person name="Gibbons J.G."/>
            <person name="Terashima K."/>
            <person name="Hibbett D.S."/>
            <person name="Grigoriev I.V."/>
        </authorList>
    </citation>
    <scope>NUCLEOTIDE SEQUENCE</scope>
    <source>
        <strain evidence="1">Sp2 HRB7682 ss15</strain>
    </source>
</reference>
<dbReference type="PANTHER" id="PTHR35205:SF1">
    <property type="entry name" value="ZU5 DOMAIN-CONTAINING PROTEIN"/>
    <property type="match status" value="1"/>
</dbReference>
<dbReference type="InterPro" id="IPR027417">
    <property type="entry name" value="P-loop_NTPase"/>
</dbReference>
<protein>
    <submittedName>
        <fullName evidence="1">P-loop containing nucleoside triphosphate hydrolase protein</fullName>
    </submittedName>
</protein>
<name>A0A9W8ZSE4_9AGAR</name>
<keyword evidence="1" id="KW-0378">Hydrolase</keyword>
<dbReference type="GO" id="GO:0016787">
    <property type="term" value="F:hydrolase activity"/>
    <property type="evidence" value="ECO:0007669"/>
    <property type="project" value="UniProtKB-KW"/>
</dbReference>
<sequence length="388" mass="44075">MAMFPGAHNFGISHSNFIVRETHYHTEDIQMEIQPPGYIRGMTDCPRSTLAFTGRNEILESLEKFFLKTTFPTKQKVFLLYGLGGVGKTQTALEFKQRLSLKKRLTKIYFIKANTEQSIQASYFDIAIDNGVVQAQDWHAGIHWLHSNEESWFIIMDNADDPKIHLAKYLPSCGHGNIIITSRNPDLQDVAAQSLEVQSMVPTEGIQLLSEKAVGGPLTADQEKKVAQIAKKLHYFPLALVHAGAYIRQRKCLSTYLERLQNQRRQILEKEIPQSSDGYPLSIYATWKLSWDELGDQAKALLSVCAHLHYEKIPRLLFERAMKNIDIVYLPLGPSNAVDEAKIILAELATLEHIWDPNQFDEIVIEANSYSLLQISDEGLYEIHPLVQ</sequence>
<accession>A0A9W8ZSE4</accession>
<evidence type="ECO:0000313" key="2">
    <source>
        <dbReference type="Proteomes" id="UP001150238"/>
    </source>
</evidence>
<evidence type="ECO:0000313" key="1">
    <source>
        <dbReference type="EMBL" id="KAJ4465247.1"/>
    </source>
</evidence>
<dbReference type="Proteomes" id="UP001150238">
    <property type="component" value="Unassembled WGS sequence"/>
</dbReference>
<dbReference type="SUPFAM" id="SSF52540">
    <property type="entry name" value="P-loop containing nucleoside triphosphate hydrolases"/>
    <property type="match status" value="1"/>
</dbReference>
<dbReference type="AlphaFoldDB" id="A0A9W8ZSE4"/>
<feature type="non-terminal residue" evidence="1">
    <location>
        <position position="388"/>
    </location>
</feature>
<dbReference type="PANTHER" id="PTHR35205">
    <property type="entry name" value="NB-ARC AND TPR DOMAIN PROTEIN"/>
    <property type="match status" value="1"/>
</dbReference>
<dbReference type="Gene3D" id="3.40.50.300">
    <property type="entry name" value="P-loop containing nucleotide triphosphate hydrolases"/>
    <property type="match status" value="1"/>
</dbReference>
<organism evidence="1 2">
    <name type="scientific">Lentinula lateritia</name>
    <dbReference type="NCBI Taxonomy" id="40482"/>
    <lineage>
        <taxon>Eukaryota</taxon>
        <taxon>Fungi</taxon>
        <taxon>Dikarya</taxon>
        <taxon>Basidiomycota</taxon>
        <taxon>Agaricomycotina</taxon>
        <taxon>Agaricomycetes</taxon>
        <taxon>Agaricomycetidae</taxon>
        <taxon>Agaricales</taxon>
        <taxon>Marasmiineae</taxon>
        <taxon>Omphalotaceae</taxon>
        <taxon>Lentinula</taxon>
    </lineage>
</organism>
<comment type="caution">
    <text evidence="1">The sequence shown here is derived from an EMBL/GenBank/DDBJ whole genome shotgun (WGS) entry which is preliminary data.</text>
</comment>
<proteinExistence type="predicted"/>
<gene>
    <name evidence="1" type="ORF">C8J55DRAFT_482127</name>
</gene>
<dbReference type="EMBL" id="JANVFS010000052">
    <property type="protein sequence ID" value="KAJ4465247.1"/>
    <property type="molecule type" value="Genomic_DNA"/>
</dbReference>